<dbReference type="AlphaFoldDB" id="A0A7W8IIA0"/>
<protein>
    <submittedName>
        <fullName evidence="4">Acylesterase/phospholipase RssA</fullName>
    </submittedName>
</protein>
<keyword evidence="2" id="KW-0442">Lipid degradation</keyword>
<name>A0A7W8IIA0_9BACT</name>
<dbReference type="SUPFAM" id="SSF52151">
    <property type="entry name" value="FabD/lysophospholipase-like"/>
    <property type="match status" value="1"/>
</dbReference>
<feature type="short sequence motif" description="GXSXG" evidence="2">
    <location>
        <begin position="52"/>
        <end position="56"/>
    </location>
</feature>
<dbReference type="PROSITE" id="PS51635">
    <property type="entry name" value="PNPLA"/>
    <property type="match status" value="1"/>
</dbReference>
<evidence type="ECO:0000313" key="5">
    <source>
        <dbReference type="Proteomes" id="UP000568106"/>
    </source>
</evidence>
<feature type="domain" description="PNPLA" evidence="3">
    <location>
        <begin position="7"/>
        <end position="258"/>
    </location>
</feature>
<evidence type="ECO:0000256" key="1">
    <source>
        <dbReference type="ARBA" id="ARBA00023098"/>
    </source>
</evidence>
<comment type="caution">
    <text evidence="4">The sequence shown here is derived from an EMBL/GenBank/DDBJ whole genome shotgun (WGS) entry which is preliminary data.</text>
</comment>
<evidence type="ECO:0000313" key="4">
    <source>
        <dbReference type="EMBL" id="MBB5317658.1"/>
    </source>
</evidence>
<dbReference type="InterPro" id="IPR016035">
    <property type="entry name" value="Acyl_Trfase/lysoPLipase"/>
</dbReference>
<dbReference type="Pfam" id="PF01734">
    <property type="entry name" value="Patatin"/>
    <property type="match status" value="1"/>
</dbReference>
<dbReference type="InterPro" id="IPR002641">
    <property type="entry name" value="PNPLA_dom"/>
</dbReference>
<dbReference type="Proteomes" id="UP000568106">
    <property type="component" value="Unassembled WGS sequence"/>
</dbReference>
<accession>A0A7W8IIA0</accession>
<sequence length="560" mass="62615">MPKRLAITIAGAVSLGSYEAGVLYEVLDAIHQHNSAEGVTDDEKILIDVMTGASAGAMTAVIVAHKMLYSAHEFRDPYDNPLYNVWVKRIDLDGLLKTVDETTGKVEPPLRSIFSSNVVEGIAKDTLLGRYATGEWPAPITHIAAARSISIGMTLTNLNGVDYGYDMQPCGKFIYTRHEDQMTRVVSVDGSDKPEVWRELADASVASGAYPLAFRAKEMDRRRADYAKTGLEPWTDDPSRFTYTDGGILQNEPLGMAKNLVDEIDKHWYNDSRFYLFVSPHGRTSSADSSFCEVNADYFQMMKRWAKVLLGQSEFQDWITAVEMNEQIALMDARASELVEKLRSGEIKSGSLKRTADGLLRVLFSQPTRTGTRQVAKIGRESLAEARRRIEHQYKAEIASLGAGSYASDAFRDTVLAFETAANLGQCDYMRIYGIAVSEELLAGADLTGFLGFFDERYRVHDYDRGRMVARMVLTDPVMSEAGELGPIRYTPKHTNPIDSTLNGLQLAQLSIEEQKEFREGVKKRVSEMVRYLIGFWSYPADVVVIEPLMNAILNHLFRE</sequence>
<organism evidence="4 5">
    <name type="scientific">Tunturiibacter empetritectus</name>
    <dbReference type="NCBI Taxonomy" id="3069691"/>
    <lineage>
        <taxon>Bacteria</taxon>
        <taxon>Pseudomonadati</taxon>
        <taxon>Acidobacteriota</taxon>
        <taxon>Terriglobia</taxon>
        <taxon>Terriglobales</taxon>
        <taxon>Acidobacteriaceae</taxon>
        <taxon>Tunturiibacter</taxon>
    </lineage>
</organism>
<keyword evidence="5" id="KW-1185">Reference proteome</keyword>
<comment type="caution">
    <text evidence="2">Lacks conserved residue(s) required for the propagation of feature annotation.</text>
</comment>
<dbReference type="EMBL" id="JACHDY010000003">
    <property type="protein sequence ID" value="MBB5317658.1"/>
    <property type="molecule type" value="Genomic_DNA"/>
</dbReference>
<keyword evidence="1 2" id="KW-0443">Lipid metabolism</keyword>
<dbReference type="GO" id="GO:0016042">
    <property type="term" value="P:lipid catabolic process"/>
    <property type="evidence" value="ECO:0007669"/>
    <property type="project" value="UniProtKB-UniRule"/>
</dbReference>
<dbReference type="GO" id="GO:0016787">
    <property type="term" value="F:hydrolase activity"/>
    <property type="evidence" value="ECO:0007669"/>
    <property type="project" value="UniProtKB-UniRule"/>
</dbReference>
<evidence type="ECO:0000259" key="3">
    <source>
        <dbReference type="PROSITE" id="PS51635"/>
    </source>
</evidence>
<feature type="short sequence motif" description="DGA/G" evidence="2">
    <location>
        <begin position="245"/>
        <end position="247"/>
    </location>
</feature>
<proteinExistence type="predicted"/>
<dbReference type="Gene3D" id="3.40.1090.10">
    <property type="entry name" value="Cytosolic phospholipase A2 catalytic domain"/>
    <property type="match status" value="2"/>
</dbReference>
<reference evidence="4" key="1">
    <citation type="submission" date="2020-08" db="EMBL/GenBank/DDBJ databases">
        <title>Genomic Encyclopedia of Type Strains, Phase IV (KMG-V): Genome sequencing to study the core and pangenomes of soil and plant-associated prokaryotes.</title>
        <authorList>
            <person name="Whitman W."/>
        </authorList>
    </citation>
    <scope>NUCLEOTIDE SEQUENCE [LARGE SCALE GENOMIC DNA]</scope>
    <source>
        <strain evidence="4">M8UP27</strain>
    </source>
</reference>
<keyword evidence="2" id="KW-0378">Hydrolase</keyword>
<feature type="active site" description="Proton acceptor" evidence="2">
    <location>
        <position position="245"/>
    </location>
</feature>
<gene>
    <name evidence="4" type="ORF">HDF09_002344</name>
</gene>
<evidence type="ECO:0000256" key="2">
    <source>
        <dbReference type="PROSITE-ProRule" id="PRU01161"/>
    </source>
</evidence>
<feature type="active site" description="Nucleophile" evidence="2">
    <location>
        <position position="54"/>
    </location>
</feature>